<dbReference type="SUPFAM" id="SSF53756">
    <property type="entry name" value="UDP-Glycosyltransferase/glycogen phosphorylase"/>
    <property type="match status" value="1"/>
</dbReference>
<accession>A0AAN4ZFE5</accession>
<evidence type="ECO:0000256" key="6">
    <source>
        <dbReference type="ARBA" id="ARBA00047475"/>
    </source>
</evidence>
<dbReference type="AlphaFoldDB" id="A0AAN4ZFE5"/>
<feature type="non-terminal residue" evidence="7">
    <location>
        <position position="1"/>
    </location>
</feature>
<keyword evidence="5" id="KW-0732">Signal</keyword>
<reference evidence="8" key="1">
    <citation type="submission" date="2022-10" db="EMBL/GenBank/DDBJ databases">
        <title>Genome assembly of Pristionchus species.</title>
        <authorList>
            <person name="Yoshida K."/>
            <person name="Sommer R.J."/>
        </authorList>
    </citation>
    <scope>NUCLEOTIDE SEQUENCE [LARGE SCALE GENOMIC DNA]</scope>
    <source>
        <strain evidence="8">RS5460</strain>
    </source>
</reference>
<comment type="catalytic activity">
    <reaction evidence="6">
        <text>glucuronate acceptor + UDP-alpha-D-glucuronate = acceptor beta-D-glucuronoside + UDP + H(+)</text>
        <dbReference type="Rhea" id="RHEA:21032"/>
        <dbReference type="ChEBI" id="CHEBI:15378"/>
        <dbReference type="ChEBI" id="CHEBI:58052"/>
        <dbReference type="ChEBI" id="CHEBI:58223"/>
        <dbReference type="ChEBI" id="CHEBI:132367"/>
        <dbReference type="ChEBI" id="CHEBI:132368"/>
        <dbReference type="EC" id="2.4.1.17"/>
    </reaction>
</comment>
<dbReference type="Pfam" id="PF00201">
    <property type="entry name" value="UDPGT"/>
    <property type="match status" value="1"/>
</dbReference>
<dbReference type="GO" id="GO:0015020">
    <property type="term" value="F:glucuronosyltransferase activity"/>
    <property type="evidence" value="ECO:0007669"/>
    <property type="project" value="UniProtKB-EC"/>
</dbReference>
<dbReference type="PANTHER" id="PTHR48043:SF5">
    <property type="entry name" value="UDP-GLUCURONOSYLTRANSFERASE UGT-58-RELATED"/>
    <property type="match status" value="1"/>
</dbReference>
<dbReference type="EC" id="2.4.1.17" evidence="2"/>
<dbReference type="CDD" id="cd03784">
    <property type="entry name" value="GT1_Gtf-like"/>
    <property type="match status" value="1"/>
</dbReference>
<keyword evidence="8" id="KW-1185">Reference proteome</keyword>
<evidence type="ECO:0000256" key="3">
    <source>
        <dbReference type="ARBA" id="ARBA00022676"/>
    </source>
</evidence>
<evidence type="ECO:0000256" key="2">
    <source>
        <dbReference type="ARBA" id="ARBA00012544"/>
    </source>
</evidence>
<sequence>LPLILIKKDHSPSLSSLLLSFSPFDRVHYLVGMFLLYALLPLLSQSANVLFLPSSFFPSHSIPMQTLADNLISKGHSVSWIEMGPLKVPIQLNPSVHREHWEVSLDDPSLSHLLIHRNASSYQPWTSSYEGETIPLSTWLASIRVCHSVLSLHKNRFEGLLNQKFDTVIVEDQFNPCGLVYSSLIGAVFIYWSQSALRPESAWAHHSPSPPSYIPVPGTKLTDTLDFYERSYNLFYYLRSLYIHQHIIQPRMDAMVERYFPLAVSSFSMERNASLNFINTPPIFDFPRPFMPRVVFVGCIHCRLPQSLPSDLESFISHSPFILVSFGFPSLLSSAPSSVVSTLFNAFSSRPSIKFVVQYEGDRILPPNVIARPFLPLQDLLGHSSCIAHISTGGLNSVIESVWHGIPVIGLPLLFPSYDNLLRLSSRGAAIIVSKKSLSLHSLTHAIDEIQRKKFKDQVLIFQDMLRDVPYAELEHATFWVEFIERHHEIPHSRSGADQLTVIQYFLVDVFLFLLSSLYIILYLSYLVLSGLLSLISSSVRPVSKKRKNE</sequence>
<comment type="similarity">
    <text evidence="1">Belongs to the UDP-glycosyltransferase family.</text>
</comment>
<dbReference type="InterPro" id="IPR050271">
    <property type="entry name" value="UDP-glycosyltransferase"/>
</dbReference>
<name>A0AAN4ZFE5_9BILA</name>
<protein>
    <recommendedName>
        <fullName evidence="2">glucuronosyltransferase</fullName>
        <ecNumber evidence="2">2.4.1.17</ecNumber>
    </recommendedName>
</protein>
<dbReference type="EMBL" id="BTRK01000002">
    <property type="protein sequence ID" value="GMR36670.1"/>
    <property type="molecule type" value="Genomic_DNA"/>
</dbReference>
<gene>
    <name evidence="7" type="ORF">PMAYCL1PPCAC_06865</name>
</gene>
<dbReference type="PANTHER" id="PTHR48043">
    <property type="entry name" value="EG:EG0003.4 PROTEIN-RELATED"/>
    <property type="match status" value="1"/>
</dbReference>
<evidence type="ECO:0000256" key="5">
    <source>
        <dbReference type="ARBA" id="ARBA00022729"/>
    </source>
</evidence>
<dbReference type="InterPro" id="IPR002213">
    <property type="entry name" value="UDP_glucos_trans"/>
</dbReference>
<keyword evidence="4" id="KW-0808">Transferase</keyword>
<dbReference type="Proteomes" id="UP001328107">
    <property type="component" value="Unassembled WGS sequence"/>
</dbReference>
<evidence type="ECO:0000256" key="4">
    <source>
        <dbReference type="ARBA" id="ARBA00022679"/>
    </source>
</evidence>
<evidence type="ECO:0000256" key="1">
    <source>
        <dbReference type="ARBA" id="ARBA00009995"/>
    </source>
</evidence>
<organism evidence="7 8">
    <name type="scientific">Pristionchus mayeri</name>
    <dbReference type="NCBI Taxonomy" id="1317129"/>
    <lineage>
        <taxon>Eukaryota</taxon>
        <taxon>Metazoa</taxon>
        <taxon>Ecdysozoa</taxon>
        <taxon>Nematoda</taxon>
        <taxon>Chromadorea</taxon>
        <taxon>Rhabditida</taxon>
        <taxon>Rhabditina</taxon>
        <taxon>Diplogasteromorpha</taxon>
        <taxon>Diplogasteroidea</taxon>
        <taxon>Neodiplogasteridae</taxon>
        <taxon>Pristionchus</taxon>
    </lineage>
</organism>
<dbReference type="Gene3D" id="3.40.50.2000">
    <property type="entry name" value="Glycogen Phosphorylase B"/>
    <property type="match status" value="2"/>
</dbReference>
<proteinExistence type="inferred from homology"/>
<comment type="caution">
    <text evidence="7">The sequence shown here is derived from an EMBL/GenBank/DDBJ whole genome shotgun (WGS) entry which is preliminary data.</text>
</comment>
<keyword evidence="3" id="KW-0328">Glycosyltransferase</keyword>
<evidence type="ECO:0000313" key="8">
    <source>
        <dbReference type="Proteomes" id="UP001328107"/>
    </source>
</evidence>
<evidence type="ECO:0000313" key="7">
    <source>
        <dbReference type="EMBL" id="GMR36670.1"/>
    </source>
</evidence>